<name>W2GBH1_PHYNI</name>
<accession>W2GBH1</accession>
<evidence type="ECO:0000313" key="1">
    <source>
        <dbReference type="EMBL" id="ETK79546.1"/>
    </source>
</evidence>
<sequence>MAISAKIPHKTLKSVISSKLSSVVENKTSY</sequence>
<organism evidence="1">
    <name type="scientific">Phytophthora nicotianae</name>
    <name type="common">Potato buckeye rot agent</name>
    <name type="synonym">Phytophthora parasitica</name>
    <dbReference type="NCBI Taxonomy" id="4792"/>
    <lineage>
        <taxon>Eukaryota</taxon>
        <taxon>Sar</taxon>
        <taxon>Stramenopiles</taxon>
        <taxon>Oomycota</taxon>
        <taxon>Peronosporomycetes</taxon>
        <taxon>Peronosporales</taxon>
        <taxon>Peronosporaceae</taxon>
        <taxon>Phytophthora</taxon>
    </lineage>
</organism>
<gene>
    <name evidence="1" type="ORF">L915_14610</name>
</gene>
<proteinExistence type="predicted"/>
<dbReference type="Proteomes" id="UP000053236">
    <property type="component" value="Unassembled WGS sequence"/>
</dbReference>
<dbReference type="EMBL" id="KI687934">
    <property type="protein sequence ID" value="ETK79546.1"/>
    <property type="molecule type" value="Genomic_DNA"/>
</dbReference>
<dbReference type="AlphaFoldDB" id="W2GBH1"/>
<reference evidence="1" key="1">
    <citation type="submission" date="2013-11" db="EMBL/GenBank/DDBJ databases">
        <title>The Genome Sequence of Phytophthora parasitica CJ02B3.</title>
        <authorList>
            <consortium name="The Broad Institute Genomics Platform"/>
            <person name="Russ C."/>
            <person name="Tyler B."/>
            <person name="Panabieres F."/>
            <person name="Shan W."/>
            <person name="Tripathy S."/>
            <person name="Grunwald N."/>
            <person name="Machado M."/>
            <person name="Johnson C.S."/>
            <person name="Arredondo F."/>
            <person name="Hong C."/>
            <person name="Coffey M."/>
            <person name="Young S.K."/>
            <person name="Zeng Q."/>
            <person name="Gargeya S."/>
            <person name="Fitzgerald M."/>
            <person name="Abouelleil A."/>
            <person name="Alvarado L."/>
            <person name="Chapman S.B."/>
            <person name="Gainer-Dewar J."/>
            <person name="Goldberg J."/>
            <person name="Griggs A."/>
            <person name="Gujja S."/>
            <person name="Hansen M."/>
            <person name="Howarth C."/>
            <person name="Imamovic A."/>
            <person name="Ireland A."/>
            <person name="Larimer J."/>
            <person name="McCowan C."/>
            <person name="Murphy C."/>
            <person name="Pearson M."/>
            <person name="Poon T.W."/>
            <person name="Priest M."/>
            <person name="Roberts A."/>
            <person name="Saif S."/>
            <person name="Shea T."/>
            <person name="Sykes S."/>
            <person name="Wortman J."/>
            <person name="Nusbaum C."/>
            <person name="Birren B."/>
        </authorList>
    </citation>
    <scope>NUCLEOTIDE SEQUENCE [LARGE SCALE GENOMIC DNA]</scope>
    <source>
        <strain evidence="1">CJ02B3</strain>
    </source>
</reference>
<protein>
    <submittedName>
        <fullName evidence="1">Uncharacterized protein</fullName>
    </submittedName>
</protein>